<accession>A0A834L0T5</accession>
<comment type="caution">
    <text evidence="1">The sequence shown here is derived from an EMBL/GenBank/DDBJ whole genome shotgun (WGS) entry which is preliminary data.</text>
</comment>
<protein>
    <submittedName>
        <fullName evidence="1">Uncharacterized protein</fullName>
    </submittedName>
</protein>
<evidence type="ECO:0000313" key="1">
    <source>
        <dbReference type="EMBL" id="KAF6738997.1"/>
    </source>
</evidence>
<name>A0A834L0T5_ORYME</name>
<dbReference type="EMBL" id="WKFB01000016">
    <property type="protein sequence ID" value="KAF6738997.1"/>
    <property type="molecule type" value="Genomic_DNA"/>
</dbReference>
<organism evidence="1 2">
    <name type="scientific">Oryzias melastigma</name>
    <name type="common">Marine medaka</name>
    <dbReference type="NCBI Taxonomy" id="30732"/>
    <lineage>
        <taxon>Eukaryota</taxon>
        <taxon>Metazoa</taxon>
        <taxon>Chordata</taxon>
        <taxon>Craniata</taxon>
        <taxon>Vertebrata</taxon>
        <taxon>Euteleostomi</taxon>
        <taxon>Actinopterygii</taxon>
        <taxon>Neopterygii</taxon>
        <taxon>Teleostei</taxon>
        <taxon>Neoteleostei</taxon>
        <taxon>Acanthomorphata</taxon>
        <taxon>Ovalentaria</taxon>
        <taxon>Atherinomorphae</taxon>
        <taxon>Beloniformes</taxon>
        <taxon>Adrianichthyidae</taxon>
        <taxon>Oryziinae</taxon>
        <taxon>Oryzias</taxon>
    </lineage>
</organism>
<evidence type="ECO:0000313" key="2">
    <source>
        <dbReference type="Proteomes" id="UP000646548"/>
    </source>
</evidence>
<gene>
    <name evidence="1" type="ORF">FQA47_021772</name>
</gene>
<sequence>MFLQVCHLKEFVTTCTGPEGLDQNCRFGDSISLKVLLCSFMKLQRDWRAAMIHLQTKAAPQQHTRRCS</sequence>
<reference evidence="1" key="1">
    <citation type="journal article" name="BMC Genomics">
        <title>Long-read sequencing and de novo genome assembly of marine medaka (Oryzias melastigma).</title>
        <authorList>
            <person name="Liang P."/>
            <person name="Saqib H.S.A."/>
            <person name="Ni X."/>
            <person name="Shen Y."/>
        </authorList>
    </citation>
    <scope>NUCLEOTIDE SEQUENCE</scope>
    <source>
        <strain evidence="1">Bigg-433</strain>
    </source>
</reference>
<proteinExistence type="predicted"/>
<dbReference type="AlphaFoldDB" id="A0A834L0T5"/>
<dbReference type="Proteomes" id="UP000646548">
    <property type="component" value="Unassembled WGS sequence"/>
</dbReference>